<gene>
    <name evidence="2" type="ORF">UFOVP668_25</name>
</gene>
<evidence type="ECO:0000313" key="2">
    <source>
        <dbReference type="EMBL" id="CAB4155913.1"/>
    </source>
</evidence>
<protein>
    <submittedName>
        <fullName evidence="2">Uncharacterized protein</fullName>
    </submittedName>
</protein>
<feature type="compositionally biased region" description="Basic and acidic residues" evidence="1">
    <location>
        <begin position="32"/>
        <end position="56"/>
    </location>
</feature>
<accession>A0A6J5NAH5</accession>
<evidence type="ECO:0000256" key="1">
    <source>
        <dbReference type="SAM" id="MobiDB-lite"/>
    </source>
</evidence>
<feature type="region of interest" description="Disordered" evidence="1">
    <location>
        <begin position="1"/>
        <end position="57"/>
    </location>
</feature>
<dbReference type="EMBL" id="LR796641">
    <property type="protein sequence ID" value="CAB4155913.1"/>
    <property type="molecule type" value="Genomic_DNA"/>
</dbReference>
<proteinExistence type="predicted"/>
<name>A0A6J5NAH5_9CAUD</name>
<organism evidence="2">
    <name type="scientific">uncultured Caudovirales phage</name>
    <dbReference type="NCBI Taxonomy" id="2100421"/>
    <lineage>
        <taxon>Viruses</taxon>
        <taxon>Duplodnaviria</taxon>
        <taxon>Heunggongvirae</taxon>
        <taxon>Uroviricota</taxon>
        <taxon>Caudoviricetes</taxon>
        <taxon>Peduoviridae</taxon>
        <taxon>Maltschvirus</taxon>
        <taxon>Maltschvirus maltsch</taxon>
    </lineage>
</organism>
<reference evidence="2" key="1">
    <citation type="submission" date="2020-04" db="EMBL/GenBank/DDBJ databases">
        <authorList>
            <person name="Chiriac C."/>
            <person name="Salcher M."/>
            <person name="Ghai R."/>
            <person name="Kavagutti S V."/>
        </authorList>
    </citation>
    <scope>NUCLEOTIDE SEQUENCE</scope>
</reference>
<sequence>MSDTNVGSARSVEAAIDTKEAARKSAIASKTAAEKKRIADENKRKRQEKQASKKAEAAANAGWEQTFVTQYPQYGWMLTDLDRTKYADVFNLFQKAVNPKTAYTEERFQAAFGASSWFREIQSSNKAFEIKTAIGTLDWDGPSYGKLLSSAVNMGWTGDQLKQESYKQLFAKKDDGTYVNPIAVDQVKTTSPYLTAMKTAKAFFSSPPQDRMEKVLSGEITNEDFVGGLRASAKLKYAHLAPAIDAGQTLEDLTSDYRTVASKLLERPEADIDMSNADYEVALAYQDGSAKRMMTTGEWQRMLKSDKKYGWEKTKQAVDLGREIGLNIVKSFQRGF</sequence>